<protein>
    <recommendedName>
        <fullName evidence="3">DUF1330 domain-containing protein</fullName>
    </recommendedName>
</protein>
<gene>
    <name evidence="1" type="ORF">BSZ37_02845</name>
</gene>
<name>A0A271IW41_9BACT</name>
<dbReference type="RefSeq" id="WP_095509089.1">
    <property type="nucleotide sequence ID" value="NZ_MQWD01000001.1"/>
</dbReference>
<accession>A0A271IW41</accession>
<keyword evidence="2" id="KW-1185">Reference proteome</keyword>
<dbReference type="Proteomes" id="UP000216339">
    <property type="component" value="Unassembled WGS sequence"/>
</dbReference>
<dbReference type="OrthoDB" id="129521at2"/>
<dbReference type="EMBL" id="MQWD01000001">
    <property type="protein sequence ID" value="PAP75456.1"/>
    <property type="molecule type" value="Genomic_DNA"/>
</dbReference>
<evidence type="ECO:0000313" key="1">
    <source>
        <dbReference type="EMBL" id="PAP75456.1"/>
    </source>
</evidence>
<evidence type="ECO:0000313" key="2">
    <source>
        <dbReference type="Proteomes" id="UP000216339"/>
    </source>
</evidence>
<sequence>MATLIAFHEVEDGDHWAEAWHGGAGSRQEMFGQIGATARIFRDPERPNLTGVLLEVPDVDRFQAFMATDEVAQAMKEDRLKVETVRVLSEVAP</sequence>
<organism evidence="1 2">
    <name type="scientific">Rubrivirga marina</name>
    <dbReference type="NCBI Taxonomy" id="1196024"/>
    <lineage>
        <taxon>Bacteria</taxon>
        <taxon>Pseudomonadati</taxon>
        <taxon>Rhodothermota</taxon>
        <taxon>Rhodothermia</taxon>
        <taxon>Rhodothermales</taxon>
        <taxon>Rubricoccaceae</taxon>
        <taxon>Rubrivirga</taxon>
    </lineage>
</organism>
<dbReference type="AlphaFoldDB" id="A0A271IW41"/>
<reference evidence="1 2" key="1">
    <citation type="submission" date="2016-11" db="EMBL/GenBank/DDBJ databases">
        <title>Study of marine rhodopsin-containing bacteria.</title>
        <authorList>
            <person name="Yoshizawa S."/>
            <person name="Kumagai Y."/>
            <person name="Kogure K."/>
        </authorList>
    </citation>
    <scope>NUCLEOTIDE SEQUENCE [LARGE SCALE GENOMIC DNA]</scope>
    <source>
        <strain evidence="1 2">SAORIC-28</strain>
    </source>
</reference>
<proteinExistence type="predicted"/>
<comment type="caution">
    <text evidence="1">The sequence shown here is derived from an EMBL/GenBank/DDBJ whole genome shotgun (WGS) entry which is preliminary data.</text>
</comment>
<evidence type="ECO:0008006" key="3">
    <source>
        <dbReference type="Google" id="ProtNLM"/>
    </source>
</evidence>